<evidence type="ECO:0000256" key="6">
    <source>
        <dbReference type="ARBA" id="ARBA00022606"/>
    </source>
</evidence>
<accession>A0A922P5S5</accession>
<dbReference type="EMBL" id="JOKJ01000002">
    <property type="protein sequence ID" value="KEQ10655.1"/>
    <property type="molecule type" value="Genomic_DNA"/>
</dbReference>
<dbReference type="SUPFAM" id="SSF55785">
    <property type="entry name" value="PYP-like sensor domain (PAS domain)"/>
    <property type="match status" value="1"/>
</dbReference>
<evidence type="ECO:0000256" key="14">
    <source>
        <dbReference type="ARBA" id="ARBA00022991"/>
    </source>
</evidence>
<comment type="catalytic activity">
    <reaction evidence="1">
        <text>ATP + protein L-histidine = ADP + protein N-phospho-L-histidine.</text>
        <dbReference type="EC" id="2.7.13.3"/>
    </reaction>
</comment>
<evidence type="ECO:0000256" key="1">
    <source>
        <dbReference type="ARBA" id="ARBA00000085"/>
    </source>
</evidence>
<dbReference type="GO" id="GO:0004673">
    <property type="term" value="F:protein histidine kinase activity"/>
    <property type="evidence" value="ECO:0007669"/>
    <property type="project" value="UniProtKB-EC"/>
</dbReference>
<evidence type="ECO:0000256" key="8">
    <source>
        <dbReference type="ARBA" id="ARBA00022643"/>
    </source>
</evidence>
<evidence type="ECO:0000256" key="12">
    <source>
        <dbReference type="ARBA" id="ARBA00022777"/>
    </source>
</evidence>
<evidence type="ECO:0000256" key="10">
    <source>
        <dbReference type="ARBA" id="ARBA00022737"/>
    </source>
</evidence>
<evidence type="ECO:0000256" key="13">
    <source>
        <dbReference type="ARBA" id="ARBA00022840"/>
    </source>
</evidence>
<dbReference type="InterPro" id="IPR011102">
    <property type="entry name" value="Sig_transdc_His_kinase_HWE"/>
</dbReference>
<dbReference type="Gene3D" id="3.30.450.20">
    <property type="entry name" value="PAS domain"/>
    <property type="match status" value="1"/>
</dbReference>
<keyword evidence="7" id="KW-0285">Flavoprotein</keyword>
<evidence type="ECO:0000256" key="16">
    <source>
        <dbReference type="ARBA" id="ARBA00023170"/>
    </source>
</evidence>
<feature type="domain" description="PAC" evidence="17">
    <location>
        <begin position="81"/>
        <end position="132"/>
    </location>
</feature>
<dbReference type="PROSITE" id="PS50113">
    <property type="entry name" value="PAC"/>
    <property type="match status" value="1"/>
</dbReference>
<protein>
    <recommendedName>
        <fullName evidence="3">Blue-light-activated histidine kinase</fullName>
        <ecNumber evidence="2">2.7.13.3</ecNumber>
    </recommendedName>
</protein>
<proteinExistence type="predicted"/>
<name>A0A922P5S5_9HYPH</name>
<dbReference type="InterPro" id="IPR000700">
    <property type="entry name" value="PAS-assoc_C"/>
</dbReference>
<keyword evidence="12" id="KW-0418">Kinase</keyword>
<sequence length="328" mass="36820">MVKQDVVGEQLFEELADNAPVMIWRAGADKLCDFFNAPWLQFTGRPLEKELGAGWMECVHPDDLNRCLEVYNSAFDRREAFSMDYRLRRHDGAYRWVADNGKPFTRNGQFAGYFGSCVDVHDRKELEGGRKDLISELNHRVKNMLATVQALVRQSFSSAMMPKDAEQRLTTRLMVLSRTQELLADNSWRGGDLTSLAERILQLTAPSADRMKVDGPEVFIVPARLQSLAMALGELGLNARQHGAWSSGAGRVELRWEWLEPDGLHLRWQEYQGPAVSTPQKRGFGLRLLQGMLPGEAGGKTDIQFDPQGLVCDITLKIAMPPGSRESG</sequence>
<dbReference type="InterPro" id="IPR035965">
    <property type="entry name" value="PAS-like_dom_sf"/>
</dbReference>
<dbReference type="RefSeq" id="WP_037162472.1">
    <property type="nucleotide sequence ID" value="NZ_CAJXID010000018.1"/>
</dbReference>
<evidence type="ECO:0000259" key="17">
    <source>
        <dbReference type="PROSITE" id="PS50113"/>
    </source>
</evidence>
<dbReference type="FunFam" id="3.30.450.20:FF:000099">
    <property type="entry name" value="Sensory box sensor histidine kinase"/>
    <property type="match status" value="1"/>
</dbReference>
<evidence type="ECO:0000313" key="18">
    <source>
        <dbReference type="EMBL" id="KEQ10655.1"/>
    </source>
</evidence>
<dbReference type="SMART" id="SM00911">
    <property type="entry name" value="HWE_HK"/>
    <property type="match status" value="1"/>
</dbReference>
<keyword evidence="14" id="KW-0157">Chromophore</keyword>
<evidence type="ECO:0000256" key="3">
    <source>
        <dbReference type="ARBA" id="ARBA00021740"/>
    </source>
</evidence>
<evidence type="ECO:0000256" key="15">
    <source>
        <dbReference type="ARBA" id="ARBA00023026"/>
    </source>
</evidence>
<evidence type="ECO:0000256" key="2">
    <source>
        <dbReference type="ARBA" id="ARBA00012438"/>
    </source>
</evidence>
<organism evidence="18 19">
    <name type="scientific">Pseudorhizobium pelagicum</name>
    <dbReference type="NCBI Taxonomy" id="1509405"/>
    <lineage>
        <taxon>Bacteria</taxon>
        <taxon>Pseudomonadati</taxon>
        <taxon>Pseudomonadota</taxon>
        <taxon>Alphaproteobacteria</taxon>
        <taxon>Hyphomicrobiales</taxon>
        <taxon>Rhizobiaceae</taxon>
        <taxon>Rhizobium/Agrobacterium group</taxon>
        <taxon>Pseudorhizobium</taxon>
    </lineage>
</organism>
<keyword evidence="16" id="KW-0675">Receptor</keyword>
<gene>
    <name evidence="18" type="ORF">GV68_10385</name>
</gene>
<dbReference type="OrthoDB" id="341208at2"/>
<dbReference type="GO" id="GO:0005524">
    <property type="term" value="F:ATP binding"/>
    <property type="evidence" value="ECO:0007669"/>
    <property type="project" value="UniProtKB-KW"/>
</dbReference>
<evidence type="ECO:0000256" key="11">
    <source>
        <dbReference type="ARBA" id="ARBA00022741"/>
    </source>
</evidence>
<evidence type="ECO:0000256" key="5">
    <source>
        <dbReference type="ARBA" id="ARBA00022553"/>
    </source>
</evidence>
<dbReference type="GO" id="GO:0009881">
    <property type="term" value="F:photoreceptor activity"/>
    <property type="evidence" value="ECO:0007669"/>
    <property type="project" value="UniProtKB-KW"/>
</dbReference>
<dbReference type="SMART" id="SM00091">
    <property type="entry name" value="PAS"/>
    <property type="match status" value="1"/>
</dbReference>
<reference evidence="18 19" key="1">
    <citation type="submission" date="2014-06" db="EMBL/GenBank/DDBJ databases">
        <title>Rhizobium pelagicum/R2-400B4.</title>
        <authorList>
            <person name="Kimes N.E."/>
            <person name="Lopez-Perez M."/>
        </authorList>
    </citation>
    <scope>NUCLEOTIDE SEQUENCE [LARGE SCALE GENOMIC DNA]</scope>
    <source>
        <strain evidence="18 19">R2-400B4</strain>
    </source>
</reference>
<dbReference type="CDD" id="cd00130">
    <property type="entry name" value="PAS"/>
    <property type="match status" value="1"/>
</dbReference>
<dbReference type="AlphaFoldDB" id="A0A922P5S5"/>
<keyword evidence="13" id="KW-0067">ATP-binding</keyword>
<keyword evidence="15" id="KW-0843">Virulence</keyword>
<dbReference type="InterPro" id="IPR013655">
    <property type="entry name" value="PAS_fold_3"/>
</dbReference>
<dbReference type="PANTHER" id="PTHR41523">
    <property type="entry name" value="TWO-COMPONENT SYSTEM SENSOR PROTEIN"/>
    <property type="match status" value="1"/>
</dbReference>
<keyword evidence="10" id="KW-0677">Repeat</keyword>
<keyword evidence="5" id="KW-0597">Phosphoprotein</keyword>
<dbReference type="SMART" id="SM00086">
    <property type="entry name" value="PAC"/>
    <property type="match status" value="1"/>
</dbReference>
<evidence type="ECO:0000256" key="4">
    <source>
        <dbReference type="ARBA" id="ARBA00022543"/>
    </source>
</evidence>
<dbReference type="Proteomes" id="UP000052167">
    <property type="component" value="Unassembled WGS sequence"/>
</dbReference>
<dbReference type="NCBIfam" id="TIGR00229">
    <property type="entry name" value="sensory_box"/>
    <property type="match status" value="1"/>
</dbReference>
<keyword evidence="8" id="KW-0288">FMN</keyword>
<dbReference type="Pfam" id="PF07536">
    <property type="entry name" value="HWE_HK"/>
    <property type="match status" value="1"/>
</dbReference>
<evidence type="ECO:0000256" key="7">
    <source>
        <dbReference type="ARBA" id="ARBA00022630"/>
    </source>
</evidence>
<dbReference type="EC" id="2.7.13.3" evidence="2"/>
<comment type="caution">
    <text evidence="18">The sequence shown here is derived from an EMBL/GenBank/DDBJ whole genome shotgun (WGS) entry which is preliminary data.</text>
</comment>
<keyword evidence="6" id="KW-0716">Sensory transduction</keyword>
<evidence type="ECO:0000256" key="9">
    <source>
        <dbReference type="ARBA" id="ARBA00022679"/>
    </source>
</evidence>
<keyword evidence="19" id="KW-1185">Reference proteome</keyword>
<dbReference type="Pfam" id="PF08447">
    <property type="entry name" value="PAS_3"/>
    <property type="match status" value="1"/>
</dbReference>
<keyword evidence="11" id="KW-0547">Nucleotide-binding</keyword>
<keyword evidence="4" id="KW-0600">Photoreceptor protein</keyword>
<evidence type="ECO:0000313" key="19">
    <source>
        <dbReference type="Proteomes" id="UP000052167"/>
    </source>
</evidence>
<dbReference type="PANTHER" id="PTHR41523:SF7">
    <property type="entry name" value="HISTIDINE KINASE"/>
    <property type="match status" value="1"/>
</dbReference>
<dbReference type="InterPro" id="IPR001610">
    <property type="entry name" value="PAC"/>
</dbReference>
<dbReference type="InterPro" id="IPR000014">
    <property type="entry name" value="PAS"/>
</dbReference>
<keyword evidence="9" id="KW-0808">Transferase</keyword>